<proteinExistence type="inferred from homology"/>
<feature type="compositionally biased region" description="Low complexity" evidence="3">
    <location>
        <begin position="109"/>
        <end position="128"/>
    </location>
</feature>
<dbReference type="Pfam" id="PF08238">
    <property type="entry name" value="Sel1"/>
    <property type="match status" value="3"/>
</dbReference>
<evidence type="ECO:0000256" key="1">
    <source>
        <dbReference type="ARBA" id="ARBA00038101"/>
    </source>
</evidence>
<evidence type="ECO:0000313" key="6">
    <source>
        <dbReference type="Proteomes" id="UP000266841"/>
    </source>
</evidence>
<dbReference type="EMBL" id="AGNL01010216">
    <property type="protein sequence ID" value="EJK69330.1"/>
    <property type="molecule type" value="Genomic_DNA"/>
</dbReference>
<organism evidence="5 6">
    <name type="scientific">Thalassiosira oceanica</name>
    <name type="common">Marine diatom</name>
    <dbReference type="NCBI Taxonomy" id="159749"/>
    <lineage>
        <taxon>Eukaryota</taxon>
        <taxon>Sar</taxon>
        <taxon>Stramenopiles</taxon>
        <taxon>Ochrophyta</taxon>
        <taxon>Bacillariophyta</taxon>
        <taxon>Coscinodiscophyceae</taxon>
        <taxon>Thalassiosirophycidae</taxon>
        <taxon>Thalassiosirales</taxon>
        <taxon>Thalassiosiraceae</taxon>
        <taxon>Thalassiosira</taxon>
    </lineage>
</organism>
<feature type="non-terminal residue" evidence="5">
    <location>
        <position position="1"/>
    </location>
</feature>
<protein>
    <recommendedName>
        <fullName evidence="4">RING-type domain-containing protein</fullName>
    </recommendedName>
</protein>
<feature type="region of interest" description="Disordered" evidence="3">
    <location>
        <begin position="102"/>
        <end position="128"/>
    </location>
</feature>
<dbReference type="Gene3D" id="1.25.40.10">
    <property type="entry name" value="Tetratricopeptide repeat domain"/>
    <property type="match status" value="1"/>
</dbReference>
<dbReference type="GO" id="GO:0005737">
    <property type="term" value="C:cytoplasm"/>
    <property type="evidence" value="ECO:0007669"/>
    <property type="project" value="UniProtKB-ARBA"/>
</dbReference>
<keyword evidence="2" id="KW-0479">Metal-binding</keyword>
<dbReference type="SUPFAM" id="SSF81901">
    <property type="entry name" value="HCP-like"/>
    <property type="match status" value="1"/>
</dbReference>
<dbReference type="InterPro" id="IPR050767">
    <property type="entry name" value="Sel1_AlgK"/>
</dbReference>
<dbReference type="InterPro" id="IPR001841">
    <property type="entry name" value="Znf_RING"/>
</dbReference>
<accession>K0SV75</accession>
<dbReference type="PROSITE" id="PS50089">
    <property type="entry name" value="ZF_RING_2"/>
    <property type="match status" value="1"/>
</dbReference>
<dbReference type="Gene3D" id="3.30.40.10">
    <property type="entry name" value="Zinc/RING finger domain, C3HC4 (zinc finger)"/>
    <property type="match status" value="1"/>
</dbReference>
<dbReference type="SMART" id="SM00671">
    <property type="entry name" value="SEL1"/>
    <property type="match status" value="2"/>
</dbReference>
<dbReference type="OrthoDB" id="27934at2759"/>
<dbReference type="InterPro" id="IPR011990">
    <property type="entry name" value="TPR-like_helical_dom_sf"/>
</dbReference>
<dbReference type="PANTHER" id="PTHR11102">
    <property type="entry name" value="SEL-1-LIKE PROTEIN"/>
    <property type="match status" value="1"/>
</dbReference>
<feature type="region of interest" description="Disordered" evidence="3">
    <location>
        <begin position="37"/>
        <end position="90"/>
    </location>
</feature>
<reference evidence="5 6" key="1">
    <citation type="journal article" date="2012" name="Genome Biol.">
        <title>Genome and low-iron response of an oceanic diatom adapted to chronic iron limitation.</title>
        <authorList>
            <person name="Lommer M."/>
            <person name="Specht M."/>
            <person name="Roy A.S."/>
            <person name="Kraemer L."/>
            <person name="Andreson R."/>
            <person name="Gutowska M.A."/>
            <person name="Wolf J."/>
            <person name="Bergner S.V."/>
            <person name="Schilhabel M.B."/>
            <person name="Klostermeier U.C."/>
            <person name="Beiko R.G."/>
            <person name="Rosenstiel P."/>
            <person name="Hippler M."/>
            <person name="Laroche J."/>
        </authorList>
    </citation>
    <scope>NUCLEOTIDE SEQUENCE [LARGE SCALE GENOMIC DNA]</scope>
    <source>
        <strain evidence="5 6">CCMP1005</strain>
    </source>
</reference>
<dbReference type="AlphaFoldDB" id="K0SV75"/>
<keyword evidence="6" id="KW-1185">Reference proteome</keyword>
<evidence type="ECO:0000313" key="5">
    <source>
        <dbReference type="EMBL" id="EJK69330.1"/>
    </source>
</evidence>
<evidence type="ECO:0000256" key="3">
    <source>
        <dbReference type="SAM" id="MobiDB-lite"/>
    </source>
</evidence>
<dbReference type="SUPFAM" id="SSF57850">
    <property type="entry name" value="RING/U-box"/>
    <property type="match status" value="1"/>
</dbReference>
<sequence>RTSVAARPQWVQGRVASDISAGDAPYERRVDLPRSLASPAVRGSDRDTLGRLTMGSKLAAGTTSSVGPSRGNKRIEDAVRPRGRSTTPTTRAARALHLGNGLEGRRCRSSSTTHSRTQQSMSDEAAAADLAESAGLARNLERALMSSGHERPEGDVCPICFDLIEFPIVRHSKIKTCCMKRVCNGCILEARQRGMGDRCPFCRTPLPDNDASALARIQKRVSKGDADAIKVLGDWYYHGKLGLAKDVSRAIELWTQAAELGSLEAHMKLGLTYYKGVGVEEDKPRGIQYWQQAAMKGHVMCRHGLGAVDHDNGNYELAVQHWMISAKMGDEDSLNEIKRLFMKGHATKAQYAEALLAYRDAVEEMKSPQREEAKRLGV</sequence>
<feature type="domain" description="RING-type" evidence="4">
    <location>
        <begin position="157"/>
        <end position="203"/>
    </location>
</feature>
<evidence type="ECO:0000256" key="2">
    <source>
        <dbReference type="PROSITE-ProRule" id="PRU00175"/>
    </source>
</evidence>
<name>K0SV75_THAOC</name>
<comment type="similarity">
    <text evidence="1">Belongs to the sel-1 family.</text>
</comment>
<dbReference type="InterPro" id="IPR006597">
    <property type="entry name" value="Sel1-like"/>
</dbReference>
<keyword evidence="2" id="KW-0863">Zinc-finger</keyword>
<dbReference type="Proteomes" id="UP000266841">
    <property type="component" value="Unassembled WGS sequence"/>
</dbReference>
<dbReference type="InterPro" id="IPR013083">
    <property type="entry name" value="Znf_RING/FYVE/PHD"/>
</dbReference>
<comment type="caution">
    <text evidence="5">The sequence shown here is derived from an EMBL/GenBank/DDBJ whole genome shotgun (WGS) entry which is preliminary data.</text>
</comment>
<gene>
    <name evidence="5" type="ORF">THAOC_09422</name>
</gene>
<keyword evidence="2" id="KW-0862">Zinc</keyword>
<dbReference type="GO" id="GO:0008270">
    <property type="term" value="F:zinc ion binding"/>
    <property type="evidence" value="ECO:0007669"/>
    <property type="project" value="UniProtKB-KW"/>
</dbReference>
<dbReference type="PANTHER" id="PTHR11102:SF160">
    <property type="entry name" value="ERAD-ASSOCIATED E3 UBIQUITIN-PROTEIN LIGASE COMPONENT HRD3"/>
    <property type="match status" value="1"/>
</dbReference>
<evidence type="ECO:0000259" key="4">
    <source>
        <dbReference type="PROSITE" id="PS50089"/>
    </source>
</evidence>
<dbReference type="eggNOG" id="KOG1550">
    <property type="taxonomic scope" value="Eukaryota"/>
</dbReference>